<evidence type="ECO:0000313" key="2">
    <source>
        <dbReference type="Proteomes" id="UP000824890"/>
    </source>
</evidence>
<evidence type="ECO:0000313" key="1">
    <source>
        <dbReference type="EMBL" id="KAH0939440.1"/>
    </source>
</evidence>
<dbReference type="EMBL" id="JAGKQM010000002">
    <property type="protein sequence ID" value="KAH0939440.1"/>
    <property type="molecule type" value="Genomic_DNA"/>
</dbReference>
<proteinExistence type="predicted"/>
<keyword evidence="2" id="KW-1185">Reference proteome</keyword>
<evidence type="ECO:0008006" key="3">
    <source>
        <dbReference type="Google" id="ProtNLM"/>
    </source>
</evidence>
<dbReference type="Proteomes" id="UP000824890">
    <property type="component" value="Unassembled WGS sequence"/>
</dbReference>
<reference evidence="1 2" key="1">
    <citation type="submission" date="2021-05" db="EMBL/GenBank/DDBJ databases">
        <title>Genome Assembly of Synthetic Allotetraploid Brassica napus Reveals Homoeologous Exchanges between Subgenomes.</title>
        <authorList>
            <person name="Davis J.T."/>
        </authorList>
    </citation>
    <scope>NUCLEOTIDE SEQUENCE [LARGE SCALE GENOMIC DNA]</scope>
    <source>
        <strain evidence="2">cv. Da-Ae</strain>
        <tissue evidence="1">Seedling</tissue>
    </source>
</reference>
<organism evidence="1 2">
    <name type="scientific">Brassica napus</name>
    <name type="common">Rape</name>
    <dbReference type="NCBI Taxonomy" id="3708"/>
    <lineage>
        <taxon>Eukaryota</taxon>
        <taxon>Viridiplantae</taxon>
        <taxon>Streptophyta</taxon>
        <taxon>Embryophyta</taxon>
        <taxon>Tracheophyta</taxon>
        <taxon>Spermatophyta</taxon>
        <taxon>Magnoliopsida</taxon>
        <taxon>eudicotyledons</taxon>
        <taxon>Gunneridae</taxon>
        <taxon>Pentapetalae</taxon>
        <taxon>rosids</taxon>
        <taxon>malvids</taxon>
        <taxon>Brassicales</taxon>
        <taxon>Brassicaceae</taxon>
        <taxon>Brassiceae</taxon>
        <taxon>Brassica</taxon>
    </lineage>
</organism>
<gene>
    <name evidence="1" type="ORF">HID58_006901</name>
</gene>
<accession>A0ABQ8ECR2</accession>
<protein>
    <recommendedName>
        <fullName evidence="3">Defensin-like protein</fullName>
    </recommendedName>
</protein>
<name>A0ABQ8ECR2_BRANA</name>
<sequence>MCCIVSTACVKKKKTFPLPNKENTYMFFNVCLTLGLMPNEVQGDMCGEVLRQADCGAQGARSCGALCGYLERGTVHCVRVSDGKLACFCVFKCPSLIFVSLFKTVSHF</sequence>
<comment type="caution">
    <text evidence="1">The sequence shown here is derived from an EMBL/GenBank/DDBJ whole genome shotgun (WGS) entry which is preliminary data.</text>
</comment>